<protein>
    <submittedName>
        <fullName evidence="1">Uncharacterized protein</fullName>
    </submittedName>
</protein>
<name>A0A3N5AXH1_9THEO</name>
<gene>
    <name evidence="1" type="ORF">EDD75_0411</name>
</gene>
<evidence type="ECO:0000313" key="1">
    <source>
        <dbReference type="EMBL" id="RPF49593.1"/>
    </source>
</evidence>
<accession>A0A3N5AXH1</accession>
<dbReference type="Proteomes" id="UP000282654">
    <property type="component" value="Unassembled WGS sequence"/>
</dbReference>
<reference evidence="1 2" key="1">
    <citation type="submission" date="2018-11" db="EMBL/GenBank/DDBJ databases">
        <title>Genomic Encyclopedia of Type Strains, Phase IV (KMG-IV): sequencing the most valuable type-strain genomes for metagenomic binning, comparative biology and taxonomic classification.</title>
        <authorList>
            <person name="Goeker M."/>
        </authorList>
    </citation>
    <scope>NUCLEOTIDE SEQUENCE [LARGE SCALE GENOMIC DNA]</scope>
    <source>
        <strain evidence="1 2">DSM 102936</strain>
    </source>
</reference>
<sequence length="70" mass="8001">MGTPAFALYTLLVKRDNHRSFETGAFTRLYFFDREVPTMFAGSPSVEVFPGIRAVCEEERLSFFPSSEED</sequence>
<dbReference type="AlphaFoldDB" id="A0A3N5AXH1"/>
<evidence type="ECO:0000313" key="2">
    <source>
        <dbReference type="Proteomes" id="UP000282654"/>
    </source>
</evidence>
<comment type="caution">
    <text evidence="1">The sequence shown here is derived from an EMBL/GenBank/DDBJ whole genome shotgun (WGS) entry which is preliminary data.</text>
</comment>
<keyword evidence="2" id="KW-1185">Reference proteome</keyword>
<dbReference type="RefSeq" id="WP_123927290.1">
    <property type="nucleotide sequence ID" value="NZ_RKRE01000001.1"/>
</dbReference>
<proteinExistence type="predicted"/>
<organism evidence="1 2">
    <name type="scientific">Thermodesulfitimonas autotrophica</name>
    <dbReference type="NCBI Taxonomy" id="1894989"/>
    <lineage>
        <taxon>Bacteria</taxon>
        <taxon>Bacillati</taxon>
        <taxon>Bacillota</taxon>
        <taxon>Clostridia</taxon>
        <taxon>Thermoanaerobacterales</taxon>
        <taxon>Thermoanaerobacteraceae</taxon>
        <taxon>Thermodesulfitimonas</taxon>
    </lineage>
</organism>
<dbReference type="EMBL" id="RKRE01000001">
    <property type="protein sequence ID" value="RPF49593.1"/>
    <property type="molecule type" value="Genomic_DNA"/>
</dbReference>